<proteinExistence type="predicted"/>
<dbReference type="AlphaFoldDB" id="A0A9P8L829"/>
<keyword evidence="4" id="KW-1185">Reference proteome</keyword>
<reference evidence="3" key="1">
    <citation type="submission" date="2021-03" db="EMBL/GenBank/DDBJ databases">
        <title>Comparative genomics and phylogenomic investigation of the class Geoglossomycetes provide insights into ecological specialization and systematics.</title>
        <authorList>
            <person name="Melie T."/>
            <person name="Pirro S."/>
            <person name="Miller A.N."/>
            <person name="Quandt A."/>
        </authorList>
    </citation>
    <scope>NUCLEOTIDE SEQUENCE</scope>
    <source>
        <strain evidence="3">CAQ_001_2017</strain>
    </source>
</reference>
<dbReference type="Pfam" id="PF00533">
    <property type="entry name" value="BRCT"/>
    <property type="match status" value="1"/>
</dbReference>
<dbReference type="InterPro" id="IPR001357">
    <property type="entry name" value="BRCT_dom"/>
</dbReference>
<dbReference type="InterPro" id="IPR036420">
    <property type="entry name" value="BRCT_dom_sf"/>
</dbReference>
<dbReference type="InterPro" id="IPR059215">
    <property type="entry name" value="BRCT2_TopBP1-like"/>
</dbReference>
<evidence type="ECO:0000313" key="4">
    <source>
        <dbReference type="Proteomes" id="UP000750711"/>
    </source>
</evidence>
<dbReference type="CDD" id="cd17731">
    <property type="entry name" value="BRCT_TopBP1_rpt2_like"/>
    <property type="match status" value="1"/>
</dbReference>
<dbReference type="Proteomes" id="UP000750711">
    <property type="component" value="Unassembled WGS sequence"/>
</dbReference>
<evidence type="ECO:0000313" key="3">
    <source>
        <dbReference type="EMBL" id="KAH0555999.1"/>
    </source>
</evidence>
<comment type="caution">
    <text evidence="3">The sequence shown here is derived from an EMBL/GenBank/DDBJ whole genome shotgun (WGS) entry which is preliminary data.</text>
</comment>
<dbReference type="EMBL" id="JAGHQM010001269">
    <property type="protein sequence ID" value="KAH0555999.1"/>
    <property type="molecule type" value="Genomic_DNA"/>
</dbReference>
<evidence type="ECO:0000256" key="1">
    <source>
        <dbReference type="SAM" id="MobiDB-lite"/>
    </source>
</evidence>
<gene>
    <name evidence="3" type="ORF">GP486_006058</name>
</gene>
<feature type="region of interest" description="Disordered" evidence="1">
    <location>
        <begin position="109"/>
        <end position="135"/>
    </location>
</feature>
<feature type="compositionally biased region" description="Basic and acidic residues" evidence="1">
    <location>
        <begin position="109"/>
        <end position="118"/>
    </location>
</feature>
<protein>
    <recommendedName>
        <fullName evidence="2">BRCT domain-containing protein</fullName>
    </recommendedName>
</protein>
<dbReference type="SMART" id="SM00292">
    <property type="entry name" value="BRCT"/>
    <property type="match status" value="1"/>
</dbReference>
<dbReference type="SUPFAM" id="SSF52113">
    <property type="entry name" value="BRCT domain"/>
    <property type="match status" value="1"/>
</dbReference>
<dbReference type="PROSITE" id="PS50172">
    <property type="entry name" value="BRCT"/>
    <property type="match status" value="1"/>
</dbReference>
<organism evidence="3 4">
    <name type="scientific">Trichoglossum hirsutum</name>
    <dbReference type="NCBI Taxonomy" id="265104"/>
    <lineage>
        <taxon>Eukaryota</taxon>
        <taxon>Fungi</taxon>
        <taxon>Dikarya</taxon>
        <taxon>Ascomycota</taxon>
        <taxon>Pezizomycotina</taxon>
        <taxon>Geoglossomycetes</taxon>
        <taxon>Geoglossales</taxon>
        <taxon>Geoglossaceae</taxon>
        <taxon>Trichoglossum</taxon>
    </lineage>
</organism>
<sequence>MKNPFANFTIAIAGEFGESKPVDIQRWVEAAGGVFASKVDKNTTHLVCSWKDYKARVPKVKEALKKSEVHIVTYDWLEDSLQKRRPRKERAAYLLKNVEKQKRREDKLIKRGIKEADKKLRKGAKKAGMLSNRRP</sequence>
<name>A0A9P8L829_9PEZI</name>
<accession>A0A9P8L829</accession>
<dbReference type="Gene3D" id="3.40.50.10190">
    <property type="entry name" value="BRCT domain"/>
    <property type="match status" value="1"/>
</dbReference>
<evidence type="ECO:0000259" key="2">
    <source>
        <dbReference type="PROSITE" id="PS50172"/>
    </source>
</evidence>
<feature type="domain" description="BRCT" evidence="2">
    <location>
        <begin position="1"/>
        <end position="94"/>
    </location>
</feature>